<protein>
    <submittedName>
        <fullName evidence="3">Uncharacterized protein</fullName>
    </submittedName>
</protein>
<feature type="chain" id="PRO_5040479929" evidence="2">
    <location>
        <begin position="18"/>
        <end position="211"/>
    </location>
</feature>
<dbReference type="AlphaFoldDB" id="A0A9P4KDI5"/>
<gene>
    <name evidence="3" type="ORF">CC78DRAFT_533085</name>
</gene>
<dbReference type="OrthoDB" id="3797327at2759"/>
<organism evidence="3 4">
    <name type="scientific">Lojkania enalia</name>
    <dbReference type="NCBI Taxonomy" id="147567"/>
    <lineage>
        <taxon>Eukaryota</taxon>
        <taxon>Fungi</taxon>
        <taxon>Dikarya</taxon>
        <taxon>Ascomycota</taxon>
        <taxon>Pezizomycotina</taxon>
        <taxon>Dothideomycetes</taxon>
        <taxon>Pleosporomycetidae</taxon>
        <taxon>Pleosporales</taxon>
        <taxon>Pleosporales incertae sedis</taxon>
        <taxon>Lojkania</taxon>
    </lineage>
</organism>
<feature type="compositionally biased region" description="Low complexity" evidence="1">
    <location>
        <begin position="120"/>
        <end position="163"/>
    </location>
</feature>
<reference evidence="4" key="1">
    <citation type="journal article" date="2020" name="Stud. Mycol.">
        <title>101 Dothideomycetes genomes: A test case for predicting lifestyles and emergence of pathogens.</title>
        <authorList>
            <person name="Haridas S."/>
            <person name="Albert R."/>
            <person name="Binder M."/>
            <person name="Bloem J."/>
            <person name="LaButti K."/>
            <person name="Salamov A."/>
            <person name="Andreopoulos B."/>
            <person name="Baker S."/>
            <person name="Barry K."/>
            <person name="Bills G."/>
            <person name="Bluhm B."/>
            <person name="Cannon C."/>
            <person name="Castanera R."/>
            <person name="Culley D."/>
            <person name="Daum C."/>
            <person name="Ezra D."/>
            <person name="Gonzalez J."/>
            <person name="Henrissat B."/>
            <person name="Kuo A."/>
            <person name="Liang C."/>
            <person name="Lipzen A."/>
            <person name="Lutzoni F."/>
            <person name="Magnuson J."/>
            <person name="Mondo S."/>
            <person name="Nolan M."/>
            <person name="Ohm R."/>
            <person name="Pangilinan J."/>
            <person name="Park H.-J."/>
            <person name="Ramirez L."/>
            <person name="Alfaro M."/>
            <person name="Sun H."/>
            <person name="Tritt A."/>
            <person name="Yoshinaga Y."/>
            <person name="Zwiers L.-H."/>
            <person name="Turgeon B."/>
            <person name="Goodwin S."/>
            <person name="Spatafora J."/>
            <person name="Crous P."/>
            <person name="Grigoriev I."/>
        </authorList>
    </citation>
    <scope>NUCLEOTIDE SEQUENCE [LARGE SCALE GENOMIC DNA]</scope>
    <source>
        <strain evidence="4">CBS 304.66</strain>
    </source>
</reference>
<evidence type="ECO:0000313" key="3">
    <source>
        <dbReference type="EMBL" id="KAF2264490.1"/>
    </source>
</evidence>
<comment type="caution">
    <text evidence="3">The sequence shown here is derived from an EMBL/GenBank/DDBJ whole genome shotgun (WGS) entry which is preliminary data.</text>
</comment>
<accession>A0A9P4KDI5</accession>
<feature type="signal peptide" evidence="2">
    <location>
        <begin position="1"/>
        <end position="17"/>
    </location>
</feature>
<keyword evidence="2" id="KW-0732">Signal</keyword>
<evidence type="ECO:0000256" key="1">
    <source>
        <dbReference type="SAM" id="MobiDB-lite"/>
    </source>
</evidence>
<proteinExistence type="predicted"/>
<name>A0A9P4KDI5_9PLEO</name>
<dbReference type="Proteomes" id="UP000800093">
    <property type="component" value="Unassembled WGS sequence"/>
</dbReference>
<sequence>MMRILTFLLTLISTILAHQQIEQRQATTTPPPSPFSGNAAQLISLYIPSSVESLLYSVYTSVESTTGDPDSVIESAFTAVSHPTWLNAVPSEYQSNIDALESAIDSLRVAATGGVGATTSAAGSEQMASSEASGASTSDSSVSTSGSSSELTTASPSGAPTTTEVVPGGQPAFTSFDWGDATLSSSGFAKPTQAPVAAVGVLGFFGAMLAL</sequence>
<dbReference type="EMBL" id="ML986615">
    <property type="protein sequence ID" value="KAF2264490.1"/>
    <property type="molecule type" value="Genomic_DNA"/>
</dbReference>
<evidence type="ECO:0000256" key="2">
    <source>
        <dbReference type="SAM" id="SignalP"/>
    </source>
</evidence>
<evidence type="ECO:0000313" key="4">
    <source>
        <dbReference type="Proteomes" id="UP000800093"/>
    </source>
</evidence>
<feature type="region of interest" description="Disordered" evidence="1">
    <location>
        <begin position="120"/>
        <end position="171"/>
    </location>
</feature>
<keyword evidence="4" id="KW-1185">Reference proteome</keyword>